<dbReference type="EMBL" id="JBEFKJ010000004">
    <property type="protein sequence ID" value="KAL2046095.1"/>
    <property type="molecule type" value="Genomic_DNA"/>
</dbReference>
<reference evidence="2 3" key="1">
    <citation type="submission" date="2024-09" db="EMBL/GenBank/DDBJ databases">
        <title>Rethinking Asexuality: The Enigmatic Case of Functional Sexual Genes in Lepraria (Stereocaulaceae).</title>
        <authorList>
            <person name="Doellman M."/>
            <person name="Sun Y."/>
            <person name="Barcenas-Pena A."/>
            <person name="Lumbsch H.T."/>
            <person name="Grewe F."/>
        </authorList>
    </citation>
    <scope>NUCLEOTIDE SEQUENCE [LARGE SCALE GENOMIC DNA]</scope>
    <source>
        <strain evidence="2 3">Mercado 3170</strain>
    </source>
</reference>
<comment type="caution">
    <text evidence="2">The sequence shown here is derived from an EMBL/GenBank/DDBJ whole genome shotgun (WGS) entry which is preliminary data.</text>
</comment>
<name>A0ABR4ALK7_9LECA</name>
<dbReference type="Proteomes" id="UP001590950">
    <property type="component" value="Unassembled WGS sequence"/>
</dbReference>
<proteinExistence type="predicted"/>
<sequence length="235" mass="25609">MCFTAPPSRHDPEITVPARPVSLSHHTSRIAVITPPSHPHPHSAPKRSQSQSRAHPALTETRRLSSGQLVTVRTISPRASGTQAVKREREWQRSPRQSGAVHGSPRHSGNVRYHGGGSPRQSGGLGGARLSNRAITQEIVPASARQSRTVVIAPPRQSGNSVHFQEEVEVLGGGRPVIVGSGGSRRYSNSGGGGPHYRSPRQSNVSVRGTREKMVEVDENGREGRGWERRDERRW</sequence>
<feature type="region of interest" description="Disordered" evidence="1">
    <location>
        <begin position="32"/>
        <end position="128"/>
    </location>
</feature>
<feature type="compositionally biased region" description="Polar residues" evidence="1">
    <location>
        <begin position="64"/>
        <end position="83"/>
    </location>
</feature>
<evidence type="ECO:0000256" key="1">
    <source>
        <dbReference type="SAM" id="MobiDB-lite"/>
    </source>
</evidence>
<evidence type="ECO:0000313" key="2">
    <source>
        <dbReference type="EMBL" id="KAL2046095.1"/>
    </source>
</evidence>
<organism evidence="2 3">
    <name type="scientific">Stereocaulon virgatum</name>
    <dbReference type="NCBI Taxonomy" id="373712"/>
    <lineage>
        <taxon>Eukaryota</taxon>
        <taxon>Fungi</taxon>
        <taxon>Dikarya</taxon>
        <taxon>Ascomycota</taxon>
        <taxon>Pezizomycotina</taxon>
        <taxon>Lecanoromycetes</taxon>
        <taxon>OSLEUM clade</taxon>
        <taxon>Lecanoromycetidae</taxon>
        <taxon>Lecanorales</taxon>
        <taxon>Lecanorineae</taxon>
        <taxon>Stereocaulaceae</taxon>
        <taxon>Stereocaulon</taxon>
    </lineage>
</organism>
<evidence type="ECO:0000313" key="3">
    <source>
        <dbReference type="Proteomes" id="UP001590950"/>
    </source>
</evidence>
<feature type="region of interest" description="Disordered" evidence="1">
    <location>
        <begin position="175"/>
        <end position="235"/>
    </location>
</feature>
<keyword evidence="3" id="KW-1185">Reference proteome</keyword>
<accession>A0ABR4ALK7</accession>
<gene>
    <name evidence="2" type="ORF">N7G274_001542</name>
</gene>
<feature type="compositionally biased region" description="Basic and acidic residues" evidence="1">
    <location>
        <begin position="209"/>
        <end position="235"/>
    </location>
</feature>
<protein>
    <submittedName>
        <fullName evidence="2">Uncharacterized protein</fullName>
    </submittedName>
</protein>
<feature type="compositionally biased region" description="Gly residues" evidence="1">
    <location>
        <begin position="114"/>
        <end position="127"/>
    </location>
</feature>